<name>A0A9P5ZPM7_PLEER</name>
<dbReference type="EMBL" id="MU154642">
    <property type="protein sequence ID" value="KAF9490410.1"/>
    <property type="molecule type" value="Genomic_DNA"/>
</dbReference>
<keyword evidence="2" id="KW-1185">Reference proteome</keyword>
<gene>
    <name evidence="1" type="ORF">BDN71DRAFT_1511303</name>
</gene>
<evidence type="ECO:0000313" key="2">
    <source>
        <dbReference type="Proteomes" id="UP000807025"/>
    </source>
</evidence>
<sequence length="208" mass="22870">MPFLQSNPADLPGNQSKLQNIQQLKEKWVCNKGTDSCVGNACYVDPDGKHMALSHEMLDCWALAMLQGEAVATLQSPPNHHLFPGKGASHPSILKHHLEAKQAVKVNNPLSTINLSFPPNFVGPNGAPDPLHTDTASTSFLPPYRDAGPDMNITTFYETYNLGPSVLNKLMHHAFKEVQHLQYISKAELCKMEFSFGEVAAICDAMFL</sequence>
<comment type="caution">
    <text evidence="1">The sequence shown here is derived from an EMBL/GenBank/DDBJ whole genome shotgun (WGS) entry which is preliminary data.</text>
</comment>
<evidence type="ECO:0000313" key="1">
    <source>
        <dbReference type="EMBL" id="KAF9490410.1"/>
    </source>
</evidence>
<accession>A0A9P5ZPM7</accession>
<dbReference type="AlphaFoldDB" id="A0A9P5ZPM7"/>
<organism evidence="1 2">
    <name type="scientific">Pleurotus eryngii</name>
    <name type="common">Boletus of the steppes</name>
    <dbReference type="NCBI Taxonomy" id="5323"/>
    <lineage>
        <taxon>Eukaryota</taxon>
        <taxon>Fungi</taxon>
        <taxon>Dikarya</taxon>
        <taxon>Basidiomycota</taxon>
        <taxon>Agaricomycotina</taxon>
        <taxon>Agaricomycetes</taxon>
        <taxon>Agaricomycetidae</taxon>
        <taxon>Agaricales</taxon>
        <taxon>Pleurotineae</taxon>
        <taxon>Pleurotaceae</taxon>
        <taxon>Pleurotus</taxon>
    </lineage>
</organism>
<proteinExistence type="predicted"/>
<dbReference type="Proteomes" id="UP000807025">
    <property type="component" value="Unassembled WGS sequence"/>
</dbReference>
<protein>
    <submittedName>
        <fullName evidence="1">Uncharacterized protein</fullName>
    </submittedName>
</protein>
<dbReference type="OrthoDB" id="3063862at2759"/>
<reference evidence="1" key="1">
    <citation type="submission" date="2020-11" db="EMBL/GenBank/DDBJ databases">
        <authorList>
            <consortium name="DOE Joint Genome Institute"/>
            <person name="Ahrendt S."/>
            <person name="Riley R."/>
            <person name="Andreopoulos W."/>
            <person name="Labutti K."/>
            <person name="Pangilinan J."/>
            <person name="Ruiz-Duenas F.J."/>
            <person name="Barrasa J.M."/>
            <person name="Sanchez-Garcia M."/>
            <person name="Camarero S."/>
            <person name="Miyauchi S."/>
            <person name="Serrano A."/>
            <person name="Linde D."/>
            <person name="Babiker R."/>
            <person name="Drula E."/>
            <person name="Ayuso-Fernandez I."/>
            <person name="Pacheco R."/>
            <person name="Padilla G."/>
            <person name="Ferreira P."/>
            <person name="Barriuso J."/>
            <person name="Kellner H."/>
            <person name="Castanera R."/>
            <person name="Alfaro M."/>
            <person name="Ramirez L."/>
            <person name="Pisabarro A.G."/>
            <person name="Kuo A."/>
            <person name="Tritt A."/>
            <person name="Lipzen A."/>
            <person name="He G."/>
            <person name="Yan M."/>
            <person name="Ng V."/>
            <person name="Cullen D."/>
            <person name="Martin F."/>
            <person name="Rosso M.-N."/>
            <person name="Henrissat B."/>
            <person name="Hibbett D."/>
            <person name="Martinez A.T."/>
            <person name="Grigoriev I.V."/>
        </authorList>
    </citation>
    <scope>NUCLEOTIDE SEQUENCE</scope>
    <source>
        <strain evidence="1">ATCC 90797</strain>
    </source>
</reference>